<dbReference type="Pfam" id="PF07411">
    <property type="entry name" value="DUF1508"/>
    <property type="match status" value="2"/>
</dbReference>
<sequence length="108" mass="12218">MFEIFKDKEGAFFFRLKEKNGQIILESDGYTQKTNCQKGISSVKRNSKNEDRFEVKQASNKKWMFSLKSGNGQLVGTSSYFDSETDAKNGVRTVMKTAPVSETVDLSK</sequence>
<dbReference type="SUPFAM" id="SSF160113">
    <property type="entry name" value="YegP-like"/>
    <property type="match status" value="2"/>
</dbReference>
<gene>
    <name evidence="2" type="ORF">Ga0061079_1144</name>
</gene>
<feature type="domain" description="DUF1508" evidence="1">
    <location>
        <begin position="7"/>
        <end position="54"/>
    </location>
</feature>
<organism evidence="2 3">
    <name type="scientific">Apibacter mensalis</name>
    <dbReference type="NCBI Taxonomy" id="1586267"/>
    <lineage>
        <taxon>Bacteria</taxon>
        <taxon>Pseudomonadati</taxon>
        <taxon>Bacteroidota</taxon>
        <taxon>Flavobacteriia</taxon>
        <taxon>Flavobacteriales</taxon>
        <taxon>Weeksellaceae</taxon>
        <taxon>Apibacter</taxon>
    </lineage>
</organism>
<dbReference type="PANTHER" id="PTHR40606">
    <property type="match status" value="1"/>
</dbReference>
<keyword evidence="3" id="KW-1185">Reference proteome</keyword>
<dbReference type="InterPro" id="IPR036913">
    <property type="entry name" value="YegP-like_sf"/>
</dbReference>
<evidence type="ECO:0000259" key="1">
    <source>
        <dbReference type="Pfam" id="PF07411"/>
    </source>
</evidence>
<dbReference type="Gene3D" id="2.30.29.80">
    <property type="match status" value="1"/>
</dbReference>
<dbReference type="InterPro" id="IPR051141">
    <property type="entry name" value="UPF0339_domain"/>
</dbReference>
<feature type="domain" description="DUF1508" evidence="1">
    <location>
        <begin position="58"/>
        <end position="105"/>
    </location>
</feature>
<dbReference type="InterPro" id="IPR010879">
    <property type="entry name" value="DUF1508"/>
</dbReference>
<proteinExistence type="predicted"/>
<evidence type="ECO:0000313" key="3">
    <source>
        <dbReference type="Proteomes" id="UP000182761"/>
    </source>
</evidence>
<dbReference type="AlphaFoldDB" id="A0A0X3ARD8"/>
<dbReference type="RefSeq" id="WP_055426167.1">
    <property type="nucleotide sequence ID" value="NZ_FCOR01000014.1"/>
</dbReference>
<accession>A0A0X3ARD8</accession>
<dbReference type="OrthoDB" id="9802792at2"/>
<dbReference type="STRING" id="1586267.GCA_001418685_01858"/>
<dbReference type="EMBL" id="FCOR01000014">
    <property type="protein sequence ID" value="CVK16990.1"/>
    <property type="molecule type" value="Genomic_DNA"/>
</dbReference>
<dbReference type="Proteomes" id="UP000182761">
    <property type="component" value="Unassembled WGS sequence"/>
</dbReference>
<reference evidence="2 3" key="1">
    <citation type="submission" date="2016-01" db="EMBL/GenBank/DDBJ databases">
        <authorList>
            <person name="McClelland M."/>
            <person name="Jain A."/>
            <person name="Saraogi P."/>
            <person name="Mendelson R."/>
            <person name="Westerman R."/>
            <person name="SanMiguel P."/>
            <person name="Csonka L."/>
        </authorList>
    </citation>
    <scope>NUCLEOTIDE SEQUENCE [LARGE SCALE GENOMIC DNA]</scope>
    <source>
        <strain evidence="2 3">R-53146</strain>
    </source>
</reference>
<name>A0A0X3ARD8_9FLAO</name>
<dbReference type="PANTHER" id="PTHR40606:SF1">
    <property type="entry name" value="UPF0339 PROTEIN YEGP"/>
    <property type="match status" value="1"/>
</dbReference>
<evidence type="ECO:0000313" key="2">
    <source>
        <dbReference type="EMBL" id="CVK16990.1"/>
    </source>
</evidence>
<protein>
    <recommendedName>
        <fullName evidence="1">DUF1508 domain-containing protein</fullName>
    </recommendedName>
</protein>